<feature type="region of interest" description="Disordered" evidence="1">
    <location>
        <begin position="1"/>
        <end position="20"/>
    </location>
</feature>
<protein>
    <submittedName>
        <fullName evidence="2">Uncharacterized protein</fullName>
    </submittedName>
</protein>
<feature type="region of interest" description="Disordered" evidence="1">
    <location>
        <begin position="158"/>
        <end position="178"/>
    </location>
</feature>
<dbReference type="HOGENOM" id="CLU_1154096_0_0_1"/>
<feature type="region of interest" description="Disordered" evidence="1">
    <location>
        <begin position="193"/>
        <end position="219"/>
    </location>
</feature>
<proteinExistence type="predicted"/>
<dbReference type="GeneID" id="18817534"/>
<gene>
    <name evidence="2" type="ORF">SERLADRAFT_457512</name>
</gene>
<dbReference type="EMBL" id="GL945429">
    <property type="protein sequence ID" value="EGO29572.1"/>
    <property type="molecule type" value="Genomic_DNA"/>
</dbReference>
<feature type="non-terminal residue" evidence="2">
    <location>
        <position position="241"/>
    </location>
</feature>
<dbReference type="Proteomes" id="UP000008064">
    <property type="component" value="Unassembled WGS sequence"/>
</dbReference>
<name>F8NJ88_SERL9</name>
<dbReference type="KEGG" id="sla:SERLADRAFT_457512"/>
<reference evidence="2" key="1">
    <citation type="submission" date="2011-04" db="EMBL/GenBank/DDBJ databases">
        <title>Evolution of plant cell wall degrading machinery underlies the functional diversity of forest fungi.</title>
        <authorList>
            <consortium name="US DOE Joint Genome Institute (JGI-PGF)"/>
            <person name="Eastwood D.C."/>
            <person name="Floudas D."/>
            <person name="Binder M."/>
            <person name="Majcherczyk A."/>
            <person name="Schneider P."/>
            <person name="Aerts A."/>
            <person name="Asiegbu F.O."/>
            <person name="Baker S.E."/>
            <person name="Barry K."/>
            <person name="Bendiksby M."/>
            <person name="Blumentritt M."/>
            <person name="Coutinho P.M."/>
            <person name="Cullen D."/>
            <person name="Cullen D."/>
            <person name="Gathman A."/>
            <person name="Goodell B."/>
            <person name="Henrissat B."/>
            <person name="Ihrmark K."/>
            <person name="Kauserud H."/>
            <person name="Kohler A."/>
            <person name="LaButti K."/>
            <person name="Lapidus A."/>
            <person name="Lavin J.L."/>
            <person name="Lee Y.-H."/>
            <person name="Lindquist E."/>
            <person name="Lilly W."/>
            <person name="Lucas S."/>
            <person name="Morin E."/>
            <person name="Murat C."/>
            <person name="Oguiza J.A."/>
            <person name="Park J."/>
            <person name="Pisabarro A.G."/>
            <person name="Riley R."/>
            <person name="Rosling A."/>
            <person name="Salamov A."/>
            <person name="Schmidt O."/>
            <person name="Schmutz J."/>
            <person name="Skrede I."/>
            <person name="Stenlid J."/>
            <person name="Wiebenga A."/>
            <person name="Xie X."/>
            <person name="Kues U."/>
            <person name="Hibbett D.S."/>
            <person name="Hoffmeister D."/>
            <person name="Hogberg N."/>
            <person name="Martin F."/>
            <person name="Grigoriev I.V."/>
            <person name="Watkinson S.C."/>
        </authorList>
    </citation>
    <scope>NUCLEOTIDE SEQUENCE</scope>
    <source>
        <strain evidence="2">S7.9</strain>
    </source>
</reference>
<evidence type="ECO:0000313" key="2">
    <source>
        <dbReference type="EMBL" id="EGO29572.1"/>
    </source>
</evidence>
<organism>
    <name type="scientific">Serpula lacrymans var. lacrymans (strain S7.9)</name>
    <name type="common">Dry rot fungus</name>
    <dbReference type="NCBI Taxonomy" id="578457"/>
    <lineage>
        <taxon>Eukaryota</taxon>
        <taxon>Fungi</taxon>
        <taxon>Dikarya</taxon>
        <taxon>Basidiomycota</taxon>
        <taxon>Agaricomycotina</taxon>
        <taxon>Agaricomycetes</taxon>
        <taxon>Agaricomycetidae</taxon>
        <taxon>Boletales</taxon>
        <taxon>Coniophorineae</taxon>
        <taxon>Serpulaceae</taxon>
        <taxon>Serpula</taxon>
    </lineage>
</organism>
<dbReference type="AlphaFoldDB" id="F8NJ88"/>
<dbReference type="OrthoDB" id="2802169at2759"/>
<sequence length="241" mass="26641">MDEDLAIKRTKRGSHDHDEAPILVQSRYFSGGSGTQGSARSRDNVLSDMTASTAGSSRIYDLTLDKESLFLDTERRDDSMWNVEEVLDPVTQEEGYISPTPSYCRLDTPDISSPVRPRSQAKRHFEDDFDDFGADIVSSPVAVRSLARQCCRLDGPKHNEVLVPDTPTPSHRKSKQKALNGPNLRHILAIDLPSDIEPPSSGPVTPEHTGQTGRDRTNDVIDVDSTVENSEPKVCATRNEI</sequence>
<accession>F8NJ88</accession>
<dbReference type="RefSeq" id="XP_007313814.1">
    <property type="nucleotide sequence ID" value="XM_007313752.1"/>
</dbReference>
<evidence type="ECO:0000256" key="1">
    <source>
        <dbReference type="SAM" id="MobiDB-lite"/>
    </source>
</evidence>